<dbReference type="Proteomes" id="UP000188597">
    <property type="component" value="Unassembled WGS sequence"/>
</dbReference>
<dbReference type="SUPFAM" id="SSF52833">
    <property type="entry name" value="Thioredoxin-like"/>
    <property type="match status" value="1"/>
</dbReference>
<organism evidence="3 4">
    <name type="scientific">Fictibacillus arsenicus</name>
    <dbReference type="NCBI Taxonomy" id="255247"/>
    <lineage>
        <taxon>Bacteria</taxon>
        <taxon>Bacillati</taxon>
        <taxon>Bacillota</taxon>
        <taxon>Bacilli</taxon>
        <taxon>Bacillales</taxon>
        <taxon>Fictibacillaceae</taxon>
        <taxon>Fictibacillus</taxon>
    </lineage>
</organism>
<dbReference type="GO" id="GO:0016491">
    <property type="term" value="F:oxidoreductase activity"/>
    <property type="evidence" value="ECO:0007669"/>
    <property type="project" value="InterPro"/>
</dbReference>
<dbReference type="EMBL" id="MQMF01000002">
    <property type="protein sequence ID" value="OOE12273.1"/>
    <property type="molecule type" value="Genomic_DNA"/>
</dbReference>
<dbReference type="OrthoDB" id="2453868at2"/>
<dbReference type="CDD" id="cd02971">
    <property type="entry name" value="PRX_family"/>
    <property type="match status" value="1"/>
</dbReference>
<name>A0A1V3G793_9BACL</name>
<evidence type="ECO:0000256" key="1">
    <source>
        <dbReference type="ARBA" id="ARBA00023157"/>
    </source>
</evidence>
<accession>A0A1V3G793</accession>
<dbReference type="InterPro" id="IPR000866">
    <property type="entry name" value="AhpC/TSA"/>
</dbReference>
<reference evidence="3 4" key="1">
    <citation type="submission" date="2016-11" db="EMBL/GenBank/DDBJ databases">
        <authorList>
            <person name="Jaros S."/>
            <person name="Januszkiewicz K."/>
            <person name="Wedrychowicz H."/>
        </authorList>
    </citation>
    <scope>NUCLEOTIDE SEQUENCE [LARGE SCALE GENOMIC DNA]</scope>
    <source>
        <strain evidence="3 4">Con a/3</strain>
    </source>
</reference>
<feature type="domain" description="Alkyl hydroperoxide reductase subunit C/ Thiol specific antioxidant" evidence="2">
    <location>
        <begin position="2"/>
        <end position="76"/>
    </location>
</feature>
<gene>
    <name evidence="3" type="ORF">UN64_09165</name>
</gene>
<protein>
    <recommendedName>
        <fullName evidence="2">Alkyl hydroperoxide reductase subunit C/ Thiol specific antioxidant domain-containing protein</fullName>
    </recommendedName>
</protein>
<comment type="caution">
    <text evidence="3">The sequence shown here is derived from an EMBL/GenBank/DDBJ whole genome shotgun (WGS) entry which is preliminary data.</text>
</comment>
<evidence type="ECO:0000313" key="4">
    <source>
        <dbReference type="Proteomes" id="UP000188597"/>
    </source>
</evidence>
<dbReference type="GO" id="GO:0016209">
    <property type="term" value="F:antioxidant activity"/>
    <property type="evidence" value="ECO:0007669"/>
    <property type="project" value="InterPro"/>
</dbReference>
<keyword evidence="1" id="KW-1015">Disulfide bond</keyword>
<dbReference type="Gene3D" id="3.40.30.10">
    <property type="entry name" value="Glutaredoxin"/>
    <property type="match status" value="1"/>
</dbReference>
<proteinExistence type="predicted"/>
<dbReference type="Pfam" id="PF00578">
    <property type="entry name" value="AhpC-TSA"/>
    <property type="match status" value="1"/>
</dbReference>
<dbReference type="InterPro" id="IPR036249">
    <property type="entry name" value="Thioredoxin-like_sf"/>
</dbReference>
<evidence type="ECO:0000259" key="2">
    <source>
        <dbReference type="Pfam" id="PF00578"/>
    </source>
</evidence>
<dbReference type="AlphaFoldDB" id="A0A1V3G793"/>
<sequence>MVQLKENVNKFEDMDVNMYAVSSDTVEHLSALHQEMQPPFPFLSDPEFKLINHLDMKGEGVAKRGYALVDKKGKVIFTKVNDHWGEQIDQTSKEIHEEYKKIEK</sequence>
<evidence type="ECO:0000313" key="3">
    <source>
        <dbReference type="EMBL" id="OOE12273.1"/>
    </source>
</evidence>